<comment type="caution">
    <text evidence="2">The sequence shown here is derived from an EMBL/GenBank/DDBJ whole genome shotgun (WGS) entry which is preliminary data.</text>
</comment>
<feature type="region of interest" description="Disordered" evidence="1">
    <location>
        <begin position="175"/>
        <end position="230"/>
    </location>
</feature>
<dbReference type="EMBL" id="CM029054">
    <property type="protein sequence ID" value="KAG2533879.1"/>
    <property type="molecule type" value="Genomic_DNA"/>
</dbReference>
<protein>
    <submittedName>
        <fullName evidence="2">Uncharacterized protein</fullName>
    </submittedName>
</protein>
<feature type="region of interest" description="Disordered" evidence="1">
    <location>
        <begin position="1"/>
        <end position="42"/>
    </location>
</feature>
<feature type="compositionally biased region" description="Pro residues" evidence="1">
    <location>
        <begin position="98"/>
        <end position="130"/>
    </location>
</feature>
<evidence type="ECO:0000256" key="1">
    <source>
        <dbReference type="SAM" id="MobiDB-lite"/>
    </source>
</evidence>
<sequence length="230" mass="23531">MNVEGSVAGQVGNGANVLGSPRDPPPDRPTLILAPPPRPPRVSLAGHLQLRSPVEGRAALPIPSAAASDVLPRRPTPLVRLYFASPPRLLRAVAAPGTGPPPYAQPPPPLRSRPPPLVPSLPYVSPPSCVPPAARRATPQISPGAVHPTAAVRPTRGPLPQPSLLHAAVASGFNGSFPRVPIGDRRSTENGAGDQFGPVKLFGAGSGNAVRGSGRGRGSVPRPRPAPLPS</sequence>
<proteinExistence type="predicted"/>
<feature type="region of interest" description="Disordered" evidence="1">
    <location>
        <begin position="92"/>
        <end position="163"/>
    </location>
</feature>
<gene>
    <name evidence="2" type="ORF">PVAP13_9NG015702</name>
</gene>
<evidence type="ECO:0000313" key="2">
    <source>
        <dbReference type="EMBL" id="KAG2533879.1"/>
    </source>
</evidence>
<keyword evidence="3" id="KW-1185">Reference proteome</keyword>
<name>A0A8T0MF19_PANVG</name>
<dbReference type="AlphaFoldDB" id="A0A8T0MF19"/>
<reference evidence="2" key="1">
    <citation type="submission" date="2020-05" db="EMBL/GenBank/DDBJ databases">
        <title>WGS assembly of Panicum virgatum.</title>
        <authorList>
            <person name="Lovell J.T."/>
            <person name="Jenkins J."/>
            <person name="Shu S."/>
            <person name="Juenger T.E."/>
            <person name="Schmutz J."/>
        </authorList>
    </citation>
    <scope>NUCLEOTIDE SEQUENCE</scope>
    <source>
        <strain evidence="2">AP13</strain>
    </source>
</reference>
<evidence type="ECO:0000313" key="3">
    <source>
        <dbReference type="Proteomes" id="UP000823388"/>
    </source>
</evidence>
<organism evidence="2 3">
    <name type="scientific">Panicum virgatum</name>
    <name type="common">Blackwell switchgrass</name>
    <dbReference type="NCBI Taxonomy" id="38727"/>
    <lineage>
        <taxon>Eukaryota</taxon>
        <taxon>Viridiplantae</taxon>
        <taxon>Streptophyta</taxon>
        <taxon>Embryophyta</taxon>
        <taxon>Tracheophyta</taxon>
        <taxon>Spermatophyta</taxon>
        <taxon>Magnoliopsida</taxon>
        <taxon>Liliopsida</taxon>
        <taxon>Poales</taxon>
        <taxon>Poaceae</taxon>
        <taxon>PACMAD clade</taxon>
        <taxon>Panicoideae</taxon>
        <taxon>Panicodae</taxon>
        <taxon>Paniceae</taxon>
        <taxon>Panicinae</taxon>
        <taxon>Panicum</taxon>
        <taxon>Panicum sect. Hiantes</taxon>
    </lineage>
</organism>
<dbReference type="Proteomes" id="UP000823388">
    <property type="component" value="Chromosome 9N"/>
</dbReference>
<accession>A0A8T0MF19</accession>